<reference evidence="3 4" key="1">
    <citation type="submission" date="2025-08" db="UniProtKB">
        <authorList>
            <consortium name="RefSeq"/>
        </authorList>
    </citation>
    <scope>IDENTIFICATION</scope>
</reference>
<proteinExistence type="predicted"/>
<sequence>MGNSNQKPSDVTLITHRTTVPSSEQNAAASLDYNTCLLKFFEKLELTADEGNVYPGVLSRKAFENTFHGPLKLFGKILYTQMQDGHVEKDRITKEQFVKAGKEILNLHEVNDQKKYYFRLFALGKNALTKDDSRDLVVVCYALALSLSSIPYSQFENSEGCREAMVNSMFGIQETISYEDFERWMEKHCPHLFSSVHEWVLCILTGSKSHTEEVTTAVPELDHILKGHYLINKTVLWCMTISLPGVYITIPKPTDLRTQPSPYAFVSSSVQDLLQKARLPHCQTWNLLYNSNDHGLSMNRFSHHVSSYKGSCVTLLSFEAKNLYCIASDCGWREGSRRYGNDQCLLIQLLPIYRVMQAGPNMLLWNEYNREMKKGIQIGRDAKSLILEIPSEFDTIKHYGVTCKLHRVEVWGCGGPGALEAQVKQKQWEIKDTQKHRTKKFTLHQKSESWEDNPDKQLLEWGGISTNHSYR</sequence>
<accession>A0A6P7TCK0</accession>
<evidence type="ECO:0000313" key="2">
    <source>
        <dbReference type="Proteomes" id="UP000515154"/>
    </source>
</evidence>
<dbReference type="PROSITE" id="PS51886">
    <property type="entry name" value="TLDC"/>
    <property type="match status" value="1"/>
</dbReference>
<dbReference type="SMART" id="SM00584">
    <property type="entry name" value="TLDc"/>
    <property type="match status" value="1"/>
</dbReference>
<dbReference type="RefSeq" id="XP_029648813.1">
    <property type="nucleotide sequence ID" value="XM_029792953.2"/>
</dbReference>
<dbReference type="KEGG" id="osn:115222639"/>
<protein>
    <submittedName>
        <fullName evidence="3 4">Uncharacterized protein LOC115222639 isoform X1</fullName>
    </submittedName>
</protein>
<dbReference type="Proteomes" id="UP000515154">
    <property type="component" value="Linkage group LG20"/>
</dbReference>
<name>A0A6P7TCK0_9MOLL</name>
<dbReference type="RefSeq" id="XP_036367492.1">
    <property type="nucleotide sequence ID" value="XM_036511599.1"/>
</dbReference>
<organism evidence="2 3">
    <name type="scientific">Octopus sinensis</name>
    <name type="common">East Asian common octopus</name>
    <dbReference type="NCBI Taxonomy" id="2607531"/>
    <lineage>
        <taxon>Eukaryota</taxon>
        <taxon>Metazoa</taxon>
        <taxon>Spiralia</taxon>
        <taxon>Lophotrochozoa</taxon>
        <taxon>Mollusca</taxon>
        <taxon>Cephalopoda</taxon>
        <taxon>Coleoidea</taxon>
        <taxon>Octopodiformes</taxon>
        <taxon>Octopoda</taxon>
        <taxon>Incirrata</taxon>
        <taxon>Octopodidae</taxon>
        <taxon>Octopus</taxon>
    </lineage>
</organism>
<evidence type="ECO:0000259" key="1">
    <source>
        <dbReference type="PROSITE" id="PS51886"/>
    </source>
</evidence>
<feature type="domain" description="TLDc" evidence="1">
    <location>
        <begin position="264"/>
        <end position="414"/>
    </location>
</feature>
<gene>
    <name evidence="3 4" type="primary">LOC115222639</name>
</gene>
<dbReference type="AlphaFoldDB" id="A0A6P7TCK0"/>
<evidence type="ECO:0000313" key="4">
    <source>
        <dbReference type="RefSeq" id="XP_036367492.1"/>
    </source>
</evidence>
<dbReference type="Pfam" id="PF07534">
    <property type="entry name" value="TLD"/>
    <property type="match status" value="1"/>
</dbReference>
<evidence type="ECO:0000313" key="3">
    <source>
        <dbReference type="RefSeq" id="XP_029648813.1"/>
    </source>
</evidence>
<keyword evidence="2" id="KW-1185">Reference proteome</keyword>
<dbReference type="InterPro" id="IPR006571">
    <property type="entry name" value="TLDc_dom"/>
</dbReference>